<keyword evidence="8" id="KW-0482">Metalloprotease</keyword>
<evidence type="ECO:0000256" key="9">
    <source>
        <dbReference type="ARBA" id="ARBA00023211"/>
    </source>
</evidence>
<evidence type="ECO:0000313" key="15">
    <source>
        <dbReference type="EMBL" id="CAA0115400.1"/>
    </source>
</evidence>
<keyword evidence="16" id="KW-1185">Reference proteome</keyword>
<evidence type="ECO:0000256" key="4">
    <source>
        <dbReference type="ARBA" id="ARBA00012574"/>
    </source>
</evidence>
<evidence type="ECO:0000256" key="12">
    <source>
        <dbReference type="ARBA" id="ARBA00081411"/>
    </source>
</evidence>
<dbReference type="SMART" id="SM01011">
    <property type="entry name" value="AMP_N"/>
    <property type="match status" value="1"/>
</dbReference>
<dbReference type="GO" id="GO:0070006">
    <property type="term" value="F:metalloaminopeptidase activity"/>
    <property type="evidence" value="ECO:0007669"/>
    <property type="project" value="InterPro"/>
</dbReference>
<dbReference type="GO" id="GO:0005829">
    <property type="term" value="C:cytosol"/>
    <property type="evidence" value="ECO:0007669"/>
    <property type="project" value="TreeGrafter"/>
</dbReference>
<dbReference type="Proteomes" id="UP000441399">
    <property type="component" value="Unassembled WGS sequence"/>
</dbReference>
<comment type="similarity">
    <text evidence="3 13">Belongs to the peptidase M24B family.</text>
</comment>
<keyword evidence="7 15" id="KW-0378">Hydrolase</keyword>
<dbReference type="InterPro" id="IPR036005">
    <property type="entry name" value="Creatinase/aminopeptidase-like"/>
</dbReference>
<dbReference type="GO" id="GO:0030145">
    <property type="term" value="F:manganese ion binding"/>
    <property type="evidence" value="ECO:0007669"/>
    <property type="project" value="InterPro"/>
</dbReference>
<dbReference type="SUPFAM" id="SSF53092">
    <property type="entry name" value="Creatinase/prolidase N-terminal domain"/>
    <property type="match status" value="1"/>
</dbReference>
<dbReference type="InterPro" id="IPR001131">
    <property type="entry name" value="Peptidase_M24B_aminopep-P_CS"/>
</dbReference>
<evidence type="ECO:0000256" key="13">
    <source>
        <dbReference type="RuleBase" id="RU000590"/>
    </source>
</evidence>
<dbReference type="GO" id="GO:0006508">
    <property type="term" value="P:proteolysis"/>
    <property type="evidence" value="ECO:0007669"/>
    <property type="project" value="UniProtKB-KW"/>
</dbReference>
<dbReference type="EMBL" id="CACSIO010000023">
    <property type="protein sequence ID" value="CAA0115400.1"/>
    <property type="molecule type" value="Genomic_DNA"/>
</dbReference>
<dbReference type="InterPro" id="IPR000994">
    <property type="entry name" value="Pept_M24"/>
</dbReference>
<dbReference type="NCBIfam" id="NF008131">
    <property type="entry name" value="PRK10879.1"/>
    <property type="match status" value="1"/>
</dbReference>
<dbReference type="PROSITE" id="PS00491">
    <property type="entry name" value="PROLINE_PEPTIDASE"/>
    <property type="match status" value="1"/>
</dbReference>
<organism evidence="15 16">
    <name type="scientific">BD1-7 clade bacterium</name>
    <dbReference type="NCBI Taxonomy" id="2029982"/>
    <lineage>
        <taxon>Bacteria</taxon>
        <taxon>Pseudomonadati</taxon>
        <taxon>Pseudomonadota</taxon>
        <taxon>Gammaproteobacteria</taxon>
        <taxon>Cellvibrionales</taxon>
        <taxon>Spongiibacteraceae</taxon>
        <taxon>BD1-7 clade</taxon>
    </lineage>
</organism>
<dbReference type="CDD" id="cd01087">
    <property type="entry name" value="Prolidase"/>
    <property type="match status" value="1"/>
</dbReference>
<evidence type="ECO:0000256" key="3">
    <source>
        <dbReference type="ARBA" id="ARBA00008766"/>
    </source>
</evidence>
<evidence type="ECO:0000256" key="11">
    <source>
        <dbReference type="ARBA" id="ARBA00075356"/>
    </source>
</evidence>
<name>A0A5S9QB94_9GAMM</name>
<feature type="domain" description="Aminopeptidase P N-terminal" evidence="14">
    <location>
        <begin position="6"/>
        <end position="140"/>
    </location>
</feature>
<proteinExistence type="inferred from homology"/>
<dbReference type="PANTHER" id="PTHR43226:SF4">
    <property type="entry name" value="XAA-PRO AMINOPEPTIDASE 3"/>
    <property type="match status" value="1"/>
</dbReference>
<keyword evidence="6 13" id="KW-0479">Metal-binding</keyword>
<comment type="catalytic activity">
    <reaction evidence="1">
        <text>Release of any N-terminal amino acid, including proline, that is linked to proline, even from a dipeptide or tripeptide.</text>
        <dbReference type="EC" id="3.4.11.9"/>
    </reaction>
</comment>
<gene>
    <name evidence="15" type="primary">pepP</name>
    <name evidence="15" type="ORF">OPDIPICF_01723</name>
</gene>
<dbReference type="InterPro" id="IPR052433">
    <property type="entry name" value="X-Pro_dipept-like"/>
</dbReference>
<evidence type="ECO:0000259" key="14">
    <source>
        <dbReference type="SMART" id="SM01011"/>
    </source>
</evidence>
<dbReference type="FunFam" id="3.90.230.10:FF:000002">
    <property type="entry name" value="Xaa-Pro aminopeptidase 3"/>
    <property type="match status" value="1"/>
</dbReference>
<protein>
    <recommendedName>
        <fullName evidence="10">Xaa-Pro aminopeptidase</fullName>
        <ecNumber evidence="4">3.4.11.9</ecNumber>
    </recommendedName>
    <alternativeName>
        <fullName evidence="11">Aminopeptidase P II</fullName>
    </alternativeName>
    <alternativeName>
        <fullName evidence="12">X-Pro aminopeptidase</fullName>
    </alternativeName>
</protein>
<dbReference type="Pfam" id="PF00557">
    <property type="entry name" value="Peptidase_M24"/>
    <property type="match status" value="1"/>
</dbReference>
<evidence type="ECO:0000313" key="16">
    <source>
        <dbReference type="Proteomes" id="UP000441399"/>
    </source>
</evidence>
<dbReference type="AlphaFoldDB" id="A0A5S9QB94"/>
<dbReference type="EC" id="3.4.11.9" evidence="4"/>
<dbReference type="Gene3D" id="3.90.230.10">
    <property type="entry name" value="Creatinase/methionine aminopeptidase superfamily"/>
    <property type="match status" value="1"/>
</dbReference>
<dbReference type="Pfam" id="PF05195">
    <property type="entry name" value="AMP_N"/>
    <property type="match status" value="1"/>
</dbReference>
<dbReference type="PANTHER" id="PTHR43226">
    <property type="entry name" value="XAA-PRO AMINOPEPTIDASE 3"/>
    <property type="match status" value="1"/>
</dbReference>
<comment type="cofactor">
    <cofactor evidence="2">
        <name>Mn(2+)</name>
        <dbReference type="ChEBI" id="CHEBI:29035"/>
    </cofactor>
</comment>
<evidence type="ECO:0000256" key="6">
    <source>
        <dbReference type="ARBA" id="ARBA00022723"/>
    </source>
</evidence>
<keyword evidence="5" id="KW-0645">Protease</keyword>
<dbReference type="InterPro" id="IPR007865">
    <property type="entry name" value="Aminopep_P_N"/>
</dbReference>
<evidence type="ECO:0000256" key="7">
    <source>
        <dbReference type="ARBA" id="ARBA00022801"/>
    </source>
</evidence>
<evidence type="ECO:0000256" key="8">
    <source>
        <dbReference type="ARBA" id="ARBA00023049"/>
    </source>
</evidence>
<accession>A0A5S9QB94</accession>
<dbReference type="SUPFAM" id="SSF55920">
    <property type="entry name" value="Creatinase/aminopeptidase"/>
    <property type="match status" value="1"/>
</dbReference>
<reference evidence="15 16" key="1">
    <citation type="submission" date="2019-11" db="EMBL/GenBank/DDBJ databases">
        <authorList>
            <person name="Holert J."/>
        </authorList>
    </citation>
    <scope>NUCLEOTIDE SEQUENCE [LARGE SCALE GENOMIC DNA]</scope>
    <source>
        <strain evidence="15">SB11_3</strain>
    </source>
</reference>
<dbReference type="Gene3D" id="3.40.350.10">
    <property type="entry name" value="Creatinase/prolidase N-terminal domain"/>
    <property type="match status" value="1"/>
</dbReference>
<evidence type="ECO:0000256" key="10">
    <source>
        <dbReference type="ARBA" id="ARBA00069363"/>
    </source>
</evidence>
<dbReference type="InterPro" id="IPR029149">
    <property type="entry name" value="Creatin/AminoP/Spt16_N"/>
</dbReference>
<keyword evidence="9" id="KW-0464">Manganese</keyword>
<keyword evidence="15" id="KW-0031">Aminopeptidase</keyword>
<evidence type="ECO:0000256" key="2">
    <source>
        <dbReference type="ARBA" id="ARBA00001936"/>
    </source>
</evidence>
<sequence length="441" mass="49524">MPMLRIKASEFARRRARLMEDMAPGSIAIIPSAREVPRNSDVNFPFRQDSDFYYLTGFDEPDAVAVLAPGREQGEYVIFCRDRDPERELWDGYRAGPEGVCREYQADDGFPIDDIDDILPGLIEGHPRVYYSLGRHLEFDAKVMHWLNTIRANRRAGLLAPGEFVDLNHLLHDLRLFKSAAEIAVMRESGALAARAHCRAMREAKTVTYEYQLDAAIMHEFMMAGVRQAAYPSIVGGGTNACVLHYVENRDKLNDGDLVLIDAGADYDYYASDITRTFPVNGRFSEPQRALYQLVLDAHKAALEQVLPGNPFNAPHDASVRVITAGLVRLGLLSGDVDTLIEEEAYKPFYMHRVSHWLGMDVHDVGDYKVDGIWRALEPGMTLTIEPGIYVATNNTDVEAKWRGIGIRIEDDIAVTKSGYEILTDDVPREIQDIEALMADT</sequence>
<evidence type="ECO:0000256" key="1">
    <source>
        <dbReference type="ARBA" id="ARBA00001424"/>
    </source>
</evidence>
<evidence type="ECO:0000256" key="5">
    <source>
        <dbReference type="ARBA" id="ARBA00022670"/>
    </source>
</evidence>